<accession>I0UTW8</accession>
<protein>
    <submittedName>
        <fullName evidence="1">Uncharacterized protein</fullName>
    </submittedName>
</protein>
<evidence type="ECO:0000313" key="2">
    <source>
        <dbReference type="Proteomes" id="UP000004863"/>
    </source>
</evidence>
<organism evidence="1 2">
    <name type="scientific">Rothia aeria F0474</name>
    <dbReference type="NCBI Taxonomy" id="1125724"/>
    <lineage>
        <taxon>Bacteria</taxon>
        <taxon>Bacillati</taxon>
        <taxon>Actinomycetota</taxon>
        <taxon>Actinomycetes</taxon>
        <taxon>Micrococcales</taxon>
        <taxon>Micrococcaceae</taxon>
        <taxon>Rothia</taxon>
    </lineage>
</organism>
<comment type="caution">
    <text evidence="1">The sequence shown here is derived from an EMBL/GenBank/DDBJ whole genome shotgun (WGS) entry which is preliminary data.</text>
</comment>
<dbReference type="Proteomes" id="UP000004863">
    <property type="component" value="Unassembled WGS sequence"/>
</dbReference>
<reference evidence="1" key="1">
    <citation type="submission" date="2012-03" db="EMBL/GenBank/DDBJ databases">
        <authorList>
            <person name="Durkin A.S."/>
            <person name="McCorrison J."/>
            <person name="Torralba M."/>
            <person name="Gillis M."/>
            <person name="Methe B."/>
            <person name="Sutton G."/>
            <person name="Nelson K.E."/>
        </authorList>
    </citation>
    <scope>NUCLEOTIDE SEQUENCE [LARGE SCALE GENOMIC DNA]</scope>
    <source>
        <strain evidence="1">F0474</strain>
    </source>
</reference>
<evidence type="ECO:0000313" key="1">
    <source>
        <dbReference type="EMBL" id="EID51321.1"/>
    </source>
</evidence>
<dbReference type="EMBL" id="AJJQ01000024">
    <property type="protein sequence ID" value="EID51321.1"/>
    <property type="molecule type" value="Genomic_DNA"/>
</dbReference>
<proteinExistence type="predicted"/>
<keyword evidence="2" id="KW-1185">Reference proteome</keyword>
<name>I0UTW8_9MICC</name>
<gene>
    <name evidence="1" type="ORF">HMPREF1324_1224</name>
</gene>
<sequence>MNIIFPDWFDELTEFEVKNKGFLLNFTVFVNDVEYCFSFYDIHRLIQDYEETINELNFFYEENLVILPEITKGNIINFIHNYLIKNNK</sequence>
<dbReference type="AlphaFoldDB" id="I0UTW8"/>
<dbReference type="RefSeq" id="WP_006887912.1">
    <property type="nucleotide sequence ID" value="NZ_AJJQ01000024.1"/>
</dbReference>